<evidence type="ECO:0000256" key="2">
    <source>
        <dbReference type="ARBA" id="ARBA00022692"/>
    </source>
</evidence>
<comment type="subcellular location">
    <subcellularLocation>
        <location evidence="1">Endoplasmic reticulum membrane</location>
        <topology evidence="1">Multi-pass membrane protein</topology>
    </subcellularLocation>
</comment>
<evidence type="ECO:0000256" key="6">
    <source>
        <dbReference type="SAM" id="Phobius"/>
    </source>
</evidence>
<keyword evidence="2 6" id="KW-0812">Transmembrane</keyword>
<dbReference type="PANTHER" id="PTHR33727:SF5">
    <property type="entry name" value="PROTEIN, PUTATIVE (DUF3317)-RELATED"/>
    <property type="match status" value="1"/>
</dbReference>
<evidence type="ECO:0000256" key="4">
    <source>
        <dbReference type="ARBA" id="ARBA00022989"/>
    </source>
</evidence>
<accession>A0A2I0A990</accession>
<evidence type="ECO:0000313" key="8">
    <source>
        <dbReference type="Proteomes" id="UP000236161"/>
    </source>
</evidence>
<organism evidence="7 8">
    <name type="scientific">Apostasia shenzhenica</name>
    <dbReference type="NCBI Taxonomy" id="1088818"/>
    <lineage>
        <taxon>Eukaryota</taxon>
        <taxon>Viridiplantae</taxon>
        <taxon>Streptophyta</taxon>
        <taxon>Embryophyta</taxon>
        <taxon>Tracheophyta</taxon>
        <taxon>Spermatophyta</taxon>
        <taxon>Magnoliopsida</taxon>
        <taxon>Liliopsida</taxon>
        <taxon>Asparagales</taxon>
        <taxon>Orchidaceae</taxon>
        <taxon>Apostasioideae</taxon>
        <taxon>Apostasia</taxon>
    </lineage>
</organism>
<feature type="transmembrane region" description="Helical" evidence="6">
    <location>
        <begin position="41"/>
        <end position="60"/>
    </location>
</feature>
<reference evidence="7 8" key="1">
    <citation type="journal article" date="2017" name="Nature">
        <title>The Apostasia genome and the evolution of orchids.</title>
        <authorList>
            <person name="Zhang G.Q."/>
            <person name="Liu K.W."/>
            <person name="Li Z."/>
            <person name="Lohaus R."/>
            <person name="Hsiao Y.Y."/>
            <person name="Niu S.C."/>
            <person name="Wang J.Y."/>
            <person name="Lin Y.C."/>
            <person name="Xu Q."/>
            <person name="Chen L.J."/>
            <person name="Yoshida K."/>
            <person name="Fujiwara S."/>
            <person name="Wang Z.W."/>
            <person name="Zhang Y.Q."/>
            <person name="Mitsuda N."/>
            <person name="Wang M."/>
            <person name="Liu G.H."/>
            <person name="Pecoraro L."/>
            <person name="Huang H.X."/>
            <person name="Xiao X.J."/>
            <person name="Lin M."/>
            <person name="Wu X.Y."/>
            <person name="Wu W.L."/>
            <person name="Chen Y.Y."/>
            <person name="Chang S.B."/>
            <person name="Sakamoto S."/>
            <person name="Ohme-Takagi M."/>
            <person name="Yagi M."/>
            <person name="Zeng S.J."/>
            <person name="Shen C.Y."/>
            <person name="Yeh C.M."/>
            <person name="Luo Y.B."/>
            <person name="Tsai W.C."/>
            <person name="Van de Peer Y."/>
            <person name="Liu Z.J."/>
        </authorList>
    </citation>
    <scope>NUCLEOTIDE SEQUENCE [LARGE SCALE GENOMIC DNA]</scope>
    <source>
        <strain evidence="8">cv. Shenzhen</strain>
        <tissue evidence="7">Stem</tissue>
    </source>
</reference>
<keyword evidence="3" id="KW-0256">Endoplasmic reticulum</keyword>
<name>A0A2I0A990_9ASPA</name>
<evidence type="ECO:0000313" key="7">
    <source>
        <dbReference type="EMBL" id="PKA52085.1"/>
    </source>
</evidence>
<dbReference type="EMBL" id="KZ452009">
    <property type="protein sequence ID" value="PKA52085.1"/>
    <property type="molecule type" value="Genomic_DNA"/>
</dbReference>
<gene>
    <name evidence="7" type="ORF">AXF42_Ash014022</name>
</gene>
<keyword evidence="4 6" id="KW-1133">Transmembrane helix</keyword>
<dbReference type="GO" id="GO:0005789">
    <property type="term" value="C:endoplasmic reticulum membrane"/>
    <property type="evidence" value="ECO:0007669"/>
    <property type="project" value="UniProtKB-SubCell"/>
</dbReference>
<proteinExistence type="predicted"/>
<dbReference type="Pfam" id="PF11779">
    <property type="entry name" value="SPT_ssu-like"/>
    <property type="match status" value="1"/>
</dbReference>
<keyword evidence="5 6" id="KW-0472">Membrane</keyword>
<evidence type="ECO:0000256" key="5">
    <source>
        <dbReference type="ARBA" id="ARBA00023136"/>
    </source>
</evidence>
<dbReference type="PANTHER" id="PTHR33727">
    <property type="entry name" value="OS07G0446900 PROTEIN"/>
    <property type="match status" value="1"/>
</dbReference>
<protein>
    <submittedName>
        <fullName evidence="7">Uncharacterized protein</fullName>
    </submittedName>
</protein>
<evidence type="ECO:0000256" key="3">
    <source>
        <dbReference type="ARBA" id="ARBA00022824"/>
    </source>
</evidence>
<dbReference type="AlphaFoldDB" id="A0A2I0A990"/>
<dbReference type="InterPro" id="IPR024512">
    <property type="entry name" value="Ser_palmitoyltrfase_ssu-like"/>
</dbReference>
<evidence type="ECO:0000256" key="1">
    <source>
        <dbReference type="ARBA" id="ARBA00004477"/>
    </source>
</evidence>
<sequence>MNWLSRKAFLFSVTVGLYVLDWWEKLLFCILFISYRLMITQFIWSIFTVFFLCNSACLYCHDQ</sequence>
<keyword evidence="8" id="KW-1185">Reference proteome</keyword>
<dbReference type="Proteomes" id="UP000236161">
    <property type="component" value="Unassembled WGS sequence"/>
</dbReference>
<dbReference type="OrthoDB" id="202672at2759"/>